<accession>A0A139A2M5</accession>
<proteinExistence type="predicted"/>
<protein>
    <submittedName>
        <fullName evidence="1">Uncharacterized protein</fullName>
    </submittedName>
</protein>
<dbReference type="OrthoDB" id="5578329at2759"/>
<dbReference type="AlphaFoldDB" id="A0A139A2M5"/>
<dbReference type="EMBL" id="KQ965810">
    <property type="protein sequence ID" value="KXS11001.1"/>
    <property type="molecule type" value="Genomic_DNA"/>
</dbReference>
<name>A0A139A2M5_GONPJ</name>
<keyword evidence="2" id="KW-1185">Reference proteome</keyword>
<dbReference type="Pfam" id="PF05032">
    <property type="entry name" value="Spo12"/>
    <property type="match status" value="1"/>
</dbReference>
<sequence>MLVIPLRSSGVVSPTDNILSPVTAKLVQKKQVFLQGAKPMNLSQIFLAGKEGTAPKPDENSHNPLA</sequence>
<gene>
    <name evidence="1" type="ORF">M427DRAFT_61221</name>
</gene>
<evidence type="ECO:0000313" key="2">
    <source>
        <dbReference type="Proteomes" id="UP000070544"/>
    </source>
</evidence>
<reference evidence="1 2" key="1">
    <citation type="journal article" date="2015" name="Genome Biol. Evol.">
        <title>Phylogenomic analyses indicate that early fungi evolved digesting cell walls of algal ancestors of land plants.</title>
        <authorList>
            <person name="Chang Y."/>
            <person name="Wang S."/>
            <person name="Sekimoto S."/>
            <person name="Aerts A.L."/>
            <person name="Choi C."/>
            <person name="Clum A."/>
            <person name="LaButti K.M."/>
            <person name="Lindquist E.A."/>
            <person name="Yee Ngan C."/>
            <person name="Ohm R.A."/>
            <person name="Salamov A.A."/>
            <person name="Grigoriev I.V."/>
            <person name="Spatafora J.W."/>
            <person name="Berbee M.L."/>
        </authorList>
    </citation>
    <scope>NUCLEOTIDE SEQUENCE [LARGE SCALE GENOMIC DNA]</scope>
    <source>
        <strain evidence="1 2">JEL478</strain>
    </source>
</reference>
<dbReference type="InterPro" id="IPR007727">
    <property type="entry name" value="Spo12"/>
</dbReference>
<evidence type="ECO:0000313" key="1">
    <source>
        <dbReference type="EMBL" id="KXS11001.1"/>
    </source>
</evidence>
<organism evidence="1 2">
    <name type="scientific">Gonapodya prolifera (strain JEL478)</name>
    <name type="common">Monoblepharis prolifera</name>
    <dbReference type="NCBI Taxonomy" id="1344416"/>
    <lineage>
        <taxon>Eukaryota</taxon>
        <taxon>Fungi</taxon>
        <taxon>Fungi incertae sedis</taxon>
        <taxon>Chytridiomycota</taxon>
        <taxon>Chytridiomycota incertae sedis</taxon>
        <taxon>Monoblepharidomycetes</taxon>
        <taxon>Monoblepharidales</taxon>
        <taxon>Gonapodyaceae</taxon>
        <taxon>Gonapodya</taxon>
    </lineage>
</organism>
<dbReference type="Proteomes" id="UP000070544">
    <property type="component" value="Unassembled WGS sequence"/>
</dbReference>